<dbReference type="RefSeq" id="WP_209706330.1">
    <property type="nucleotide sequence ID" value="NZ_JAGIOO010000001.1"/>
</dbReference>
<keyword evidence="2" id="KW-0804">Transcription</keyword>
<accession>A0ABS5A5N3</accession>
<dbReference type="Proteomes" id="UP001519363">
    <property type="component" value="Unassembled WGS sequence"/>
</dbReference>
<dbReference type="Pfam" id="PF16859">
    <property type="entry name" value="TetR_C_11"/>
    <property type="match status" value="1"/>
</dbReference>
<evidence type="ECO:0000313" key="5">
    <source>
        <dbReference type="EMBL" id="MBP2471901.1"/>
    </source>
</evidence>
<proteinExistence type="predicted"/>
<evidence type="ECO:0000256" key="3">
    <source>
        <dbReference type="SAM" id="Phobius"/>
    </source>
</evidence>
<feature type="transmembrane region" description="Helical" evidence="3">
    <location>
        <begin position="30"/>
        <end position="50"/>
    </location>
</feature>
<evidence type="ECO:0000259" key="4">
    <source>
        <dbReference type="Pfam" id="PF16859"/>
    </source>
</evidence>
<keyword evidence="1" id="KW-0805">Transcription regulation</keyword>
<sequence>MATLLGSAALFDAPAHAVLARAVSRGDLPASVPFAAATAVLTGPVFYGVLTGHGTSAARTLAPALLAAVQDLARDPGE</sequence>
<dbReference type="SUPFAM" id="SSF48498">
    <property type="entry name" value="Tetracyclin repressor-like, C-terminal domain"/>
    <property type="match status" value="1"/>
</dbReference>
<evidence type="ECO:0000313" key="6">
    <source>
        <dbReference type="Proteomes" id="UP001519363"/>
    </source>
</evidence>
<feature type="domain" description="Tetracyclin repressor-like C-terminal" evidence="4">
    <location>
        <begin position="13"/>
        <end position="61"/>
    </location>
</feature>
<keyword evidence="6" id="KW-1185">Reference proteome</keyword>
<protein>
    <recommendedName>
        <fullName evidence="4">Tetracyclin repressor-like C-terminal domain-containing protein</fullName>
    </recommendedName>
</protein>
<evidence type="ECO:0000256" key="1">
    <source>
        <dbReference type="ARBA" id="ARBA00023015"/>
    </source>
</evidence>
<dbReference type="Gene3D" id="1.10.357.10">
    <property type="entry name" value="Tetracycline Repressor, domain 2"/>
    <property type="match status" value="1"/>
</dbReference>
<reference evidence="5 6" key="1">
    <citation type="submission" date="2021-03" db="EMBL/GenBank/DDBJ databases">
        <title>Sequencing the genomes of 1000 actinobacteria strains.</title>
        <authorList>
            <person name="Klenk H.-P."/>
        </authorList>
    </citation>
    <scope>NUCLEOTIDE SEQUENCE [LARGE SCALE GENOMIC DNA]</scope>
    <source>
        <strain evidence="5 6">DSM 44580</strain>
    </source>
</reference>
<name>A0ABS5A5N3_9PSEU</name>
<evidence type="ECO:0000256" key="2">
    <source>
        <dbReference type="ARBA" id="ARBA00023163"/>
    </source>
</evidence>
<comment type="caution">
    <text evidence="5">The sequence shown here is derived from an EMBL/GenBank/DDBJ whole genome shotgun (WGS) entry which is preliminary data.</text>
</comment>
<organism evidence="5 6">
    <name type="scientific">Crossiella equi</name>
    <dbReference type="NCBI Taxonomy" id="130796"/>
    <lineage>
        <taxon>Bacteria</taxon>
        <taxon>Bacillati</taxon>
        <taxon>Actinomycetota</taxon>
        <taxon>Actinomycetes</taxon>
        <taxon>Pseudonocardiales</taxon>
        <taxon>Pseudonocardiaceae</taxon>
        <taxon>Crossiella</taxon>
    </lineage>
</organism>
<keyword evidence="3" id="KW-0472">Membrane</keyword>
<gene>
    <name evidence="5" type="ORF">JOF53_000773</name>
</gene>
<dbReference type="EMBL" id="JAGIOO010000001">
    <property type="protein sequence ID" value="MBP2471901.1"/>
    <property type="molecule type" value="Genomic_DNA"/>
</dbReference>
<dbReference type="InterPro" id="IPR011075">
    <property type="entry name" value="TetR_C"/>
</dbReference>
<keyword evidence="3" id="KW-0812">Transmembrane</keyword>
<keyword evidence="3" id="KW-1133">Transmembrane helix</keyword>
<dbReference type="InterPro" id="IPR036271">
    <property type="entry name" value="Tet_transcr_reg_TetR-rel_C_sf"/>
</dbReference>